<proteinExistence type="predicted"/>
<dbReference type="RefSeq" id="WP_149514362.1">
    <property type="nucleotide sequence ID" value="NZ_VDFC01000047.1"/>
</dbReference>
<evidence type="ECO:0000256" key="1">
    <source>
        <dbReference type="SAM" id="SignalP"/>
    </source>
</evidence>
<feature type="signal peptide" evidence="1">
    <location>
        <begin position="1"/>
        <end position="27"/>
    </location>
</feature>
<evidence type="ECO:0000313" key="2">
    <source>
        <dbReference type="EMBL" id="KAA0930685.1"/>
    </source>
</evidence>
<comment type="caution">
    <text evidence="2">The sequence shown here is derived from an EMBL/GenBank/DDBJ whole genome shotgun (WGS) entry which is preliminary data.</text>
</comment>
<accession>A0A5B0AQ40</accession>
<feature type="chain" id="PRO_5023032840" description="Peptidase inhibitor family I36" evidence="1">
    <location>
        <begin position="28"/>
        <end position="140"/>
    </location>
</feature>
<reference evidence="2 3" key="1">
    <citation type="submission" date="2019-05" db="EMBL/GenBank/DDBJ databases">
        <authorList>
            <person name="Hariharan J."/>
            <person name="Choudoir M.J."/>
            <person name="Diebold P."/>
            <person name="Panke-Buisse K."/>
            <person name="Buckley D.H."/>
        </authorList>
    </citation>
    <scope>NUCLEOTIDE SEQUENCE [LARGE SCALE GENOMIC DNA]</scope>
    <source>
        <strain evidence="2 3">SUN51</strain>
    </source>
</reference>
<dbReference type="Proteomes" id="UP000324965">
    <property type="component" value="Unassembled WGS sequence"/>
</dbReference>
<dbReference type="AlphaFoldDB" id="A0A5B0AQ40"/>
<evidence type="ECO:0000313" key="3">
    <source>
        <dbReference type="Proteomes" id="UP000324965"/>
    </source>
</evidence>
<name>A0A5B0AQ40_9ACTN</name>
<sequence>MRTIKRALSGLLLAAVLIPVAATTAQAGGTKPTWDNRNPGNCDPGYLCVYKGIEYSLDGVGIAKFKRDNPVWSDTDNRYIAHEDSSWFNNGFPGSYSSVEVFADNGYGGNSFCLDTGWGNTWDSVANDQGEANRWRNGPC</sequence>
<dbReference type="OrthoDB" id="4241595at2"/>
<organism evidence="2 3">
    <name type="scientific">Streptomyces apricus</name>
    <dbReference type="NCBI Taxonomy" id="1828112"/>
    <lineage>
        <taxon>Bacteria</taxon>
        <taxon>Bacillati</taxon>
        <taxon>Actinomycetota</taxon>
        <taxon>Actinomycetes</taxon>
        <taxon>Kitasatosporales</taxon>
        <taxon>Streptomycetaceae</taxon>
        <taxon>Streptomyces</taxon>
    </lineage>
</organism>
<protein>
    <recommendedName>
        <fullName evidence="4">Peptidase inhibitor family I36</fullName>
    </recommendedName>
</protein>
<dbReference type="Pfam" id="PF03995">
    <property type="entry name" value="Inhibitor_I36"/>
    <property type="match status" value="1"/>
</dbReference>
<gene>
    <name evidence="2" type="ORF">FGF04_29690</name>
</gene>
<dbReference type="EMBL" id="VDFC01000047">
    <property type="protein sequence ID" value="KAA0930685.1"/>
    <property type="molecule type" value="Genomic_DNA"/>
</dbReference>
<keyword evidence="1" id="KW-0732">Signal</keyword>
<keyword evidence="3" id="KW-1185">Reference proteome</keyword>
<evidence type="ECO:0008006" key="4">
    <source>
        <dbReference type="Google" id="ProtNLM"/>
    </source>
</evidence>